<feature type="transmembrane region" description="Helical" evidence="2">
    <location>
        <begin position="20"/>
        <end position="40"/>
    </location>
</feature>
<dbReference type="PANTHER" id="PTHR37013:SF3">
    <property type="entry name" value="INTEGRAL MEMBRANE PROTEIN (AFU_ORTHOLOGUE AFUA_1G05950)"/>
    <property type="match status" value="1"/>
</dbReference>
<dbReference type="PANTHER" id="PTHR37013">
    <property type="entry name" value="INTEGRAL MEMBRANE PROTEIN (AFU_ORTHOLOGUE AFUA_1G05950)-RELATED"/>
    <property type="match status" value="1"/>
</dbReference>
<evidence type="ECO:0000256" key="1">
    <source>
        <dbReference type="SAM" id="MobiDB-lite"/>
    </source>
</evidence>
<evidence type="ECO:0000259" key="3">
    <source>
        <dbReference type="Pfam" id="PF24802"/>
    </source>
</evidence>
<keyword evidence="2" id="KW-0812">Transmembrane</keyword>
<feature type="transmembrane region" description="Helical" evidence="2">
    <location>
        <begin position="85"/>
        <end position="105"/>
    </location>
</feature>
<feature type="compositionally biased region" description="Low complexity" evidence="1">
    <location>
        <begin position="337"/>
        <end position="346"/>
    </location>
</feature>
<protein>
    <recommendedName>
        <fullName evidence="3">DUF7703 domain-containing protein</fullName>
    </recommendedName>
</protein>
<reference evidence="5" key="1">
    <citation type="submission" date="2024-06" db="EMBL/GenBank/DDBJ databases">
        <title>Draft Genome Sequences of Epichloe bromicola Strains Isolated from Elymus ciliaris.</title>
        <authorList>
            <consortium name="Epichloe bromicola genome sequencing consortium"/>
            <person name="Miura A."/>
            <person name="Imano S."/>
            <person name="Ashida A."/>
            <person name="Sato I."/>
            <person name="Chiba S."/>
            <person name="Tanaka A."/>
            <person name="Camagna M."/>
            <person name="Takemoto D."/>
        </authorList>
    </citation>
    <scope>NUCLEOTIDE SEQUENCE [LARGE SCALE GENOMIC DNA]</scope>
    <source>
        <strain evidence="5">DP</strain>
    </source>
</reference>
<dbReference type="Pfam" id="PF24802">
    <property type="entry name" value="DUF7703"/>
    <property type="match status" value="1"/>
</dbReference>
<feature type="transmembrane region" description="Helical" evidence="2">
    <location>
        <begin position="52"/>
        <end position="73"/>
    </location>
</feature>
<evidence type="ECO:0000313" key="5">
    <source>
        <dbReference type="Proteomes" id="UP001562357"/>
    </source>
</evidence>
<gene>
    <name evidence="4" type="primary">g5610</name>
    <name evidence="4" type="ORF">EsDP_00005610</name>
</gene>
<feature type="domain" description="DUF7703" evidence="3">
    <location>
        <begin position="18"/>
        <end position="256"/>
    </location>
</feature>
<dbReference type="InterPro" id="IPR056120">
    <property type="entry name" value="DUF7703"/>
</dbReference>
<organism evidence="4 5">
    <name type="scientific">Epichloe bromicola</name>
    <dbReference type="NCBI Taxonomy" id="79588"/>
    <lineage>
        <taxon>Eukaryota</taxon>
        <taxon>Fungi</taxon>
        <taxon>Dikarya</taxon>
        <taxon>Ascomycota</taxon>
        <taxon>Pezizomycotina</taxon>
        <taxon>Sordariomycetes</taxon>
        <taxon>Hypocreomycetidae</taxon>
        <taxon>Hypocreales</taxon>
        <taxon>Clavicipitaceae</taxon>
        <taxon>Epichloe</taxon>
    </lineage>
</organism>
<dbReference type="EMBL" id="BAAFGZ010000270">
    <property type="protein sequence ID" value="GAB0137339.1"/>
    <property type="molecule type" value="Genomic_DNA"/>
</dbReference>
<comment type="caution">
    <text evidence="4">The sequence shown here is derived from an EMBL/GenBank/DDBJ whole genome shotgun (WGS) entry which is preliminary data.</text>
</comment>
<keyword evidence="2" id="KW-0472">Membrane</keyword>
<proteinExistence type="predicted"/>
<feature type="transmembrane region" description="Helical" evidence="2">
    <location>
        <begin position="117"/>
        <end position="141"/>
    </location>
</feature>
<name>A0ABQ0CV66_9HYPO</name>
<dbReference type="Proteomes" id="UP001562357">
    <property type="component" value="Unassembled WGS sequence"/>
</dbReference>
<feature type="transmembrane region" description="Helical" evidence="2">
    <location>
        <begin position="199"/>
        <end position="218"/>
    </location>
</feature>
<accession>A0ABQ0CV66</accession>
<feature type="region of interest" description="Disordered" evidence="1">
    <location>
        <begin position="323"/>
        <end position="374"/>
    </location>
</feature>
<keyword evidence="5" id="KW-1185">Reference proteome</keyword>
<evidence type="ECO:0000256" key="2">
    <source>
        <dbReference type="SAM" id="Phobius"/>
    </source>
</evidence>
<feature type="transmembrane region" description="Helical" evidence="2">
    <location>
        <begin position="161"/>
        <end position="179"/>
    </location>
</feature>
<keyword evidence="2" id="KW-1133">Transmembrane helix</keyword>
<sequence>MADYPATTDGDDVPSPRQTHLLVITLFISIALYNVVELNFLVLTTLKRFRGLYFWSFTCSAWGVALNAVGYLLRHLNPERSGYLHATLILTSWCSMVTGQSLVLYSRLHIVMCDPRLLRCVLAMIVIDAIWLSIPVIVLVYGTNSSNPAFFRKPYSIFAKLQLAVFFVQEVIISSLYIVETTRLLKIQRGVGCSAMRRAMGHLILVNVFVVLLDISILCLEFTQHYNIQTVWKALVYSVKLKSEFSVLNRLVEFSQHVRPGRNTSSTHHDTSTDIALETYLRNASQAPAGVEYSMQVTAGRPGEHSPPEGVEIVKTTAVTVSHAGRQLPETRPPTAAPTAAESSSAGRSTDERREADADADGASTSSSRVELAP</sequence>
<evidence type="ECO:0000313" key="4">
    <source>
        <dbReference type="EMBL" id="GAB0137339.1"/>
    </source>
</evidence>